<name>A0A3G8YHQ5_9DEIO</name>
<geneLocation type="plasmid" evidence="2 3">
    <name>unnamed1</name>
</geneLocation>
<evidence type="ECO:0000313" key="2">
    <source>
        <dbReference type="EMBL" id="AZI44505.1"/>
    </source>
</evidence>
<dbReference type="InterPro" id="IPR006521">
    <property type="entry name" value="Tail_protein_I"/>
</dbReference>
<accession>A0A3G8YHQ5</accession>
<dbReference type="Pfam" id="PF09684">
    <property type="entry name" value="Tail_P2_I"/>
    <property type="match status" value="1"/>
</dbReference>
<dbReference type="InterPro" id="IPR000253">
    <property type="entry name" value="FHA_dom"/>
</dbReference>
<dbReference type="AlphaFoldDB" id="A0A3G8YHQ5"/>
<organism evidence="2 3">
    <name type="scientific">Deinococcus psychrotolerans</name>
    <dbReference type="NCBI Taxonomy" id="2489213"/>
    <lineage>
        <taxon>Bacteria</taxon>
        <taxon>Thermotogati</taxon>
        <taxon>Deinococcota</taxon>
        <taxon>Deinococci</taxon>
        <taxon>Deinococcales</taxon>
        <taxon>Deinococcaceae</taxon>
        <taxon>Deinococcus</taxon>
    </lineage>
</organism>
<dbReference type="Gene3D" id="2.60.200.20">
    <property type="match status" value="1"/>
</dbReference>
<dbReference type="EMBL" id="CP034185">
    <property type="protein sequence ID" value="AZI44505.1"/>
    <property type="molecule type" value="Genomic_DNA"/>
</dbReference>
<dbReference type="PROSITE" id="PS50006">
    <property type="entry name" value="FHA_DOMAIN"/>
    <property type="match status" value="1"/>
</dbReference>
<sequence length="308" mass="34723">MPDQLFVQLQGDTLKMLSLDMNLLSIGRTPDNGLALPNAAVAIRHAEVRRQDNRFVLTDLGNGETYLGSLKLAAHQPQILEEGALIRVGPYVLAYVANSDVLKPPDEIRELPVRRDFQIVPVRPPRALHQAPKAEGKASAYLDYLPTLFSESEFLGRYLMIFQTIWEPLQHRQDHLEMYFSPSTAPSKLVDWFAAWLGLEVDPLWPEDRKRQWLREAMSLMRSRGTRYGLVRAIELGCGVTPLVIEDPKKPFWVTVILPDPDDQSSAAGGSATSRENAERLIAQHLPAHVQYELRFVGQADDQRPSPT</sequence>
<reference evidence="2 3" key="1">
    <citation type="submission" date="2018-11" db="EMBL/GenBank/DDBJ databases">
        <title>Deinococcus shelandsis sp. nov., isolated from South Shetland Islands soil of Antarctica.</title>
        <authorList>
            <person name="Tian J."/>
        </authorList>
    </citation>
    <scope>NUCLEOTIDE SEQUENCE [LARGE SCALE GENOMIC DNA]</scope>
    <source>
        <strain evidence="2 3">S14-83T</strain>
        <plasmid evidence="2 3">unnamed1</plasmid>
    </source>
</reference>
<dbReference type="NCBIfam" id="TIGR02242">
    <property type="entry name" value="tail_TIGR02242"/>
    <property type="match status" value="1"/>
</dbReference>
<dbReference type="RefSeq" id="WP_124874204.1">
    <property type="nucleotide sequence ID" value="NZ_CP034185.1"/>
</dbReference>
<gene>
    <name evidence="2" type="ORF">EHF33_16455</name>
</gene>
<proteinExistence type="predicted"/>
<keyword evidence="3" id="KW-1185">Reference proteome</keyword>
<dbReference type="OrthoDB" id="370073at2"/>
<dbReference type="Pfam" id="PF00498">
    <property type="entry name" value="FHA"/>
    <property type="match status" value="1"/>
</dbReference>
<evidence type="ECO:0000313" key="3">
    <source>
        <dbReference type="Proteomes" id="UP000276417"/>
    </source>
</evidence>
<protein>
    <submittedName>
        <fullName evidence="2">FHA domain-containing protein</fullName>
    </submittedName>
</protein>
<feature type="domain" description="FHA" evidence="1">
    <location>
        <begin position="24"/>
        <end position="72"/>
    </location>
</feature>
<dbReference type="InterPro" id="IPR011748">
    <property type="entry name" value="Unchr_phage_tail-like"/>
</dbReference>
<dbReference type="KEGG" id="dph:EHF33_16455"/>
<dbReference type="InterPro" id="IPR008984">
    <property type="entry name" value="SMAD_FHA_dom_sf"/>
</dbReference>
<dbReference type="Proteomes" id="UP000276417">
    <property type="component" value="Plasmid unnamed1"/>
</dbReference>
<keyword evidence="2" id="KW-0614">Plasmid</keyword>
<dbReference type="CDD" id="cd00060">
    <property type="entry name" value="FHA"/>
    <property type="match status" value="1"/>
</dbReference>
<dbReference type="SUPFAM" id="SSF49879">
    <property type="entry name" value="SMAD/FHA domain"/>
    <property type="match status" value="1"/>
</dbReference>
<evidence type="ECO:0000259" key="1">
    <source>
        <dbReference type="PROSITE" id="PS50006"/>
    </source>
</evidence>